<dbReference type="Gene3D" id="1.10.150.900">
    <property type="match status" value="1"/>
</dbReference>
<dbReference type="GO" id="GO:0046872">
    <property type="term" value="F:metal ion binding"/>
    <property type="evidence" value="ECO:0007669"/>
    <property type="project" value="UniProtKB-KW"/>
</dbReference>
<evidence type="ECO:0000259" key="9">
    <source>
        <dbReference type="Pfam" id="PF07687"/>
    </source>
</evidence>
<dbReference type="SUPFAM" id="SSF55031">
    <property type="entry name" value="Bacterial exopeptidase dimerisation domain"/>
    <property type="match status" value="1"/>
</dbReference>
<keyword evidence="11" id="KW-1185">Reference proteome</keyword>
<reference evidence="10 11" key="1">
    <citation type="journal article" date="2019" name="Nat. Ecol. Evol.">
        <title>Megaphylogeny resolves global patterns of mushroom evolution.</title>
        <authorList>
            <person name="Varga T."/>
            <person name="Krizsan K."/>
            <person name="Foldi C."/>
            <person name="Dima B."/>
            <person name="Sanchez-Garcia M."/>
            <person name="Sanchez-Ramirez S."/>
            <person name="Szollosi G.J."/>
            <person name="Szarkandi J.G."/>
            <person name="Papp V."/>
            <person name="Albert L."/>
            <person name="Andreopoulos W."/>
            <person name="Angelini C."/>
            <person name="Antonin V."/>
            <person name="Barry K.W."/>
            <person name="Bougher N.L."/>
            <person name="Buchanan P."/>
            <person name="Buyck B."/>
            <person name="Bense V."/>
            <person name="Catcheside P."/>
            <person name="Chovatia M."/>
            <person name="Cooper J."/>
            <person name="Damon W."/>
            <person name="Desjardin D."/>
            <person name="Finy P."/>
            <person name="Geml J."/>
            <person name="Haridas S."/>
            <person name="Hughes K."/>
            <person name="Justo A."/>
            <person name="Karasinski D."/>
            <person name="Kautmanova I."/>
            <person name="Kiss B."/>
            <person name="Kocsube S."/>
            <person name="Kotiranta H."/>
            <person name="LaButti K.M."/>
            <person name="Lechner B.E."/>
            <person name="Liimatainen K."/>
            <person name="Lipzen A."/>
            <person name="Lukacs Z."/>
            <person name="Mihaltcheva S."/>
            <person name="Morgado L.N."/>
            <person name="Niskanen T."/>
            <person name="Noordeloos M.E."/>
            <person name="Ohm R.A."/>
            <person name="Ortiz-Santana B."/>
            <person name="Ovrebo C."/>
            <person name="Racz N."/>
            <person name="Riley R."/>
            <person name="Savchenko A."/>
            <person name="Shiryaev A."/>
            <person name="Soop K."/>
            <person name="Spirin V."/>
            <person name="Szebenyi C."/>
            <person name="Tomsovsky M."/>
            <person name="Tulloss R.E."/>
            <person name="Uehling J."/>
            <person name="Grigoriev I.V."/>
            <person name="Vagvolgyi C."/>
            <person name="Papp T."/>
            <person name="Martin F.M."/>
            <person name="Miettinen O."/>
            <person name="Hibbett D.S."/>
            <person name="Nagy L.G."/>
        </authorList>
    </citation>
    <scope>NUCLEOTIDE SEQUENCE [LARGE SCALE GENOMIC DNA]</scope>
    <source>
        <strain evidence="10 11">CBS 309.79</strain>
    </source>
</reference>
<keyword evidence="2" id="KW-0645">Protease</keyword>
<proteinExistence type="inferred from homology"/>
<keyword evidence="8" id="KW-1133">Transmembrane helix</keyword>
<dbReference type="Pfam" id="PF01546">
    <property type="entry name" value="Peptidase_M20"/>
    <property type="match status" value="1"/>
</dbReference>
<name>A0A5C3QK27_9AGAR</name>
<keyword evidence="3 7" id="KW-0479">Metal-binding</keyword>
<dbReference type="InterPro" id="IPR017141">
    <property type="entry name" value="Pept_M20_carboxypep"/>
</dbReference>
<dbReference type="Pfam" id="PF07687">
    <property type="entry name" value="M20_dimer"/>
    <property type="match status" value="1"/>
</dbReference>
<dbReference type="Proteomes" id="UP000305067">
    <property type="component" value="Unassembled WGS sequence"/>
</dbReference>
<comment type="similarity">
    <text evidence="1">Belongs to the peptidase M20A family.</text>
</comment>
<feature type="active site" description="Proton acceptor" evidence="6">
    <location>
        <position position="239"/>
    </location>
</feature>
<feature type="binding site" evidence="7">
    <location>
        <position position="268"/>
    </location>
    <ligand>
        <name>Zn(2+)</name>
        <dbReference type="ChEBI" id="CHEBI:29105"/>
        <label>2</label>
    </ligand>
</feature>
<dbReference type="OrthoDB" id="3064516at2759"/>
<evidence type="ECO:0000256" key="5">
    <source>
        <dbReference type="ARBA" id="ARBA00022833"/>
    </source>
</evidence>
<keyword evidence="4" id="KW-0378">Hydrolase</keyword>
<sequence>MTAKKLPSHTSDVPTQAKPRNIWTKLILTISFALFSAYYILGVDPSSLCHHFGHNQVKGTCPQPAHGLLPEKHRLIHDTLLKEYKTPEFLLETVQAISGAVQIPTESGDNYGVVGEDPRWVVFGSFHAYLKKQYPLLHSTLALTKVNTYGLVYLWPGTNAELKPLVLVAHQDVVPVNPDTVDQWEHPPYSGFFDGKLVWGRGSIDDKSGLIAVLTAVEGLIKQGFQPARPILITSGFDEECSGRQGAQKIVEYLLETYGKDSLAMVIDEGGGFAEQYGTHVAMPNVGEKGYTDVKVSVDVPGGHSSIPPTHSAIGILADLIYTIEANTFKPLLSKTSSVHDTVQCIAEHAPDSFSKKLRRTLARGSLEKATKLLLEEYPHFLPLLRTTTAVDVVSGGVKANALPENAHALVNHRVSIDSSIGEVQTYYKHLLKPLAGKYNLSLSAFEDHPSVNAPKRALTLSQGTPFTTEPIPKAPTFGSSPWDVLAGSIVSSFESFRPGNDSILVIPSMSTGNTDARYYGDLTKSIYRYVHRDAGKDTNRLGGVHTVNEALPVKSLVEMIAFFTTLILNADESTSL</sequence>
<evidence type="ECO:0000256" key="2">
    <source>
        <dbReference type="ARBA" id="ARBA00022670"/>
    </source>
</evidence>
<dbReference type="Gene3D" id="3.30.70.360">
    <property type="match status" value="1"/>
</dbReference>
<dbReference type="PIRSF" id="PIRSF037217">
    <property type="entry name" value="Carboxypeptidase_S"/>
    <property type="match status" value="1"/>
</dbReference>
<dbReference type="EMBL" id="ML178823">
    <property type="protein sequence ID" value="TFL02122.1"/>
    <property type="molecule type" value="Genomic_DNA"/>
</dbReference>
<feature type="binding site" evidence="7">
    <location>
        <position position="205"/>
    </location>
    <ligand>
        <name>Zn(2+)</name>
        <dbReference type="ChEBI" id="CHEBI:29105"/>
        <label>1</label>
    </ligand>
</feature>
<dbReference type="AlphaFoldDB" id="A0A5C3QK27"/>
<dbReference type="GO" id="GO:0000328">
    <property type="term" value="C:fungal-type vacuole lumen"/>
    <property type="evidence" value="ECO:0007669"/>
    <property type="project" value="TreeGrafter"/>
</dbReference>
<evidence type="ECO:0000313" key="10">
    <source>
        <dbReference type="EMBL" id="TFL02122.1"/>
    </source>
</evidence>
<dbReference type="InterPro" id="IPR036264">
    <property type="entry name" value="Bact_exopeptidase_dim_dom"/>
</dbReference>
<evidence type="ECO:0000256" key="7">
    <source>
        <dbReference type="PIRSR" id="PIRSR037217-2"/>
    </source>
</evidence>
<keyword evidence="10" id="KW-0121">Carboxypeptidase</keyword>
<evidence type="ECO:0000256" key="8">
    <source>
        <dbReference type="SAM" id="Phobius"/>
    </source>
</evidence>
<keyword evidence="8" id="KW-0812">Transmembrane</keyword>
<feature type="binding site" evidence="7">
    <location>
        <position position="546"/>
    </location>
    <ligand>
        <name>Zn(2+)</name>
        <dbReference type="ChEBI" id="CHEBI:29105"/>
        <label>1</label>
    </ligand>
</feature>
<dbReference type="InterPro" id="IPR002933">
    <property type="entry name" value="Peptidase_M20"/>
</dbReference>
<protein>
    <submittedName>
        <fullName evidence="10">Carboxypeptidase S</fullName>
    </submittedName>
</protein>
<evidence type="ECO:0000256" key="6">
    <source>
        <dbReference type="PIRSR" id="PIRSR037217-1"/>
    </source>
</evidence>
<keyword evidence="5 7" id="KW-0862">Zinc</keyword>
<feature type="binding site" evidence="7">
    <location>
        <position position="170"/>
    </location>
    <ligand>
        <name>Zn(2+)</name>
        <dbReference type="ChEBI" id="CHEBI:29105"/>
        <label>2</label>
    </ligand>
</feature>
<evidence type="ECO:0000313" key="11">
    <source>
        <dbReference type="Proteomes" id="UP000305067"/>
    </source>
</evidence>
<feature type="binding site" evidence="7">
    <location>
        <position position="240"/>
    </location>
    <ligand>
        <name>Zn(2+)</name>
        <dbReference type="ChEBI" id="CHEBI:29105"/>
        <label>1</label>
    </ligand>
</feature>
<keyword evidence="8" id="KW-0472">Membrane</keyword>
<dbReference type="STRING" id="1884261.A0A5C3QK27"/>
<feature type="transmembrane region" description="Helical" evidence="8">
    <location>
        <begin position="21"/>
        <end position="41"/>
    </location>
</feature>
<dbReference type="InterPro" id="IPR011650">
    <property type="entry name" value="Peptidase_M20_dimer"/>
</dbReference>
<dbReference type="PANTHER" id="PTHR45962:SF1">
    <property type="entry name" value="N-FATTY-ACYL-AMINO ACID SYNTHASE_HYDROLASE PM20D1"/>
    <property type="match status" value="1"/>
</dbReference>
<dbReference type="Gene3D" id="3.40.630.10">
    <property type="entry name" value="Zn peptidases"/>
    <property type="match status" value="1"/>
</dbReference>
<evidence type="ECO:0000256" key="3">
    <source>
        <dbReference type="ARBA" id="ARBA00022723"/>
    </source>
</evidence>
<gene>
    <name evidence="10" type="ORF">BDV98DRAFT_51994</name>
</gene>
<dbReference type="GO" id="GO:0004181">
    <property type="term" value="F:metallocarboxypeptidase activity"/>
    <property type="evidence" value="ECO:0007669"/>
    <property type="project" value="InterPro"/>
</dbReference>
<dbReference type="InterPro" id="IPR047177">
    <property type="entry name" value="Pept_M20A"/>
</dbReference>
<evidence type="ECO:0000256" key="1">
    <source>
        <dbReference type="ARBA" id="ARBA00006247"/>
    </source>
</evidence>
<dbReference type="CDD" id="cd05674">
    <property type="entry name" value="M20_yscS"/>
    <property type="match status" value="1"/>
</dbReference>
<accession>A0A5C3QK27</accession>
<feature type="domain" description="Peptidase M20 dimerisation" evidence="9">
    <location>
        <begin position="286"/>
        <end position="439"/>
    </location>
</feature>
<organism evidence="10 11">
    <name type="scientific">Pterulicium gracile</name>
    <dbReference type="NCBI Taxonomy" id="1884261"/>
    <lineage>
        <taxon>Eukaryota</taxon>
        <taxon>Fungi</taxon>
        <taxon>Dikarya</taxon>
        <taxon>Basidiomycota</taxon>
        <taxon>Agaricomycotina</taxon>
        <taxon>Agaricomycetes</taxon>
        <taxon>Agaricomycetidae</taxon>
        <taxon>Agaricales</taxon>
        <taxon>Pleurotineae</taxon>
        <taxon>Pterulaceae</taxon>
        <taxon>Pterulicium</taxon>
    </lineage>
</organism>
<feature type="binding site" evidence="7">
    <location>
        <position position="205"/>
    </location>
    <ligand>
        <name>Zn(2+)</name>
        <dbReference type="ChEBI" id="CHEBI:29105"/>
        <label>2</label>
    </ligand>
</feature>
<dbReference type="GO" id="GO:0051603">
    <property type="term" value="P:proteolysis involved in protein catabolic process"/>
    <property type="evidence" value="ECO:0007669"/>
    <property type="project" value="TreeGrafter"/>
</dbReference>
<feature type="active site" evidence="6">
    <location>
        <position position="172"/>
    </location>
</feature>
<dbReference type="PANTHER" id="PTHR45962">
    <property type="entry name" value="N-FATTY-ACYL-AMINO ACID SYNTHASE/HYDROLASE PM20D1"/>
    <property type="match status" value="1"/>
</dbReference>
<evidence type="ECO:0000256" key="4">
    <source>
        <dbReference type="ARBA" id="ARBA00022801"/>
    </source>
</evidence>
<dbReference type="SUPFAM" id="SSF53187">
    <property type="entry name" value="Zn-dependent exopeptidases"/>
    <property type="match status" value="1"/>
</dbReference>